<dbReference type="EMBL" id="CAFBQP010000092">
    <property type="protein sequence ID" value="CAB5067134.1"/>
    <property type="molecule type" value="Genomic_DNA"/>
</dbReference>
<dbReference type="AlphaFoldDB" id="A0A6J7UKN7"/>
<proteinExistence type="predicted"/>
<protein>
    <submittedName>
        <fullName evidence="5">Unannotated protein</fullName>
    </submittedName>
</protein>
<evidence type="ECO:0000313" key="3">
    <source>
        <dbReference type="EMBL" id="CAB4743616.1"/>
    </source>
</evidence>
<accession>A0A6J7UKN7</accession>
<sequence>MSGLFRRKGNRDEAAPTDGTTPIALTPFRQTVRVRGQVTKIRQRPARGLPSLVVTISDESGRVTAIWSGRRSIGGIGLGRDIVIEGVAAPSPDGPTFLNPSYLLLPPPKG</sequence>
<evidence type="ECO:0000313" key="4">
    <source>
        <dbReference type="EMBL" id="CAB4861760.1"/>
    </source>
</evidence>
<evidence type="ECO:0000313" key="5">
    <source>
        <dbReference type="EMBL" id="CAB5067134.1"/>
    </source>
</evidence>
<dbReference type="Gene3D" id="2.40.50.140">
    <property type="entry name" value="Nucleic acid-binding proteins"/>
    <property type="match status" value="1"/>
</dbReference>
<evidence type="ECO:0000313" key="2">
    <source>
        <dbReference type="EMBL" id="CAB4705314.1"/>
    </source>
</evidence>
<dbReference type="EMBL" id="CAEZYY010000005">
    <property type="protein sequence ID" value="CAB4743616.1"/>
    <property type="molecule type" value="Genomic_DNA"/>
</dbReference>
<reference evidence="5" key="1">
    <citation type="submission" date="2020-05" db="EMBL/GenBank/DDBJ databases">
        <authorList>
            <person name="Chiriac C."/>
            <person name="Salcher M."/>
            <person name="Ghai R."/>
            <person name="Kavagutti S V."/>
        </authorList>
    </citation>
    <scope>NUCLEOTIDE SEQUENCE</scope>
</reference>
<dbReference type="InterPro" id="IPR012340">
    <property type="entry name" value="NA-bd_OB-fold"/>
</dbReference>
<feature type="region of interest" description="Disordered" evidence="1">
    <location>
        <begin position="1"/>
        <end position="24"/>
    </location>
</feature>
<name>A0A6J7UKN7_9ZZZZ</name>
<organism evidence="5">
    <name type="scientific">freshwater metagenome</name>
    <dbReference type="NCBI Taxonomy" id="449393"/>
    <lineage>
        <taxon>unclassified sequences</taxon>
        <taxon>metagenomes</taxon>
        <taxon>ecological metagenomes</taxon>
    </lineage>
</organism>
<gene>
    <name evidence="2" type="ORF">UFOPK2602_00816</name>
    <name evidence="3" type="ORF">UFOPK2806_00551</name>
    <name evidence="4" type="ORF">UFOPK3417_00261</name>
    <name evidence="5" type="ORF">UFOPK4306_01994</name>
</gene>
<dbReference type="EMBL" id="CAEZXX010000044">
    <property type="protein sequence ID" value="CAB4705314.1"/>
    <property type="molecule type" value="Genomic_DNA"/>
</dbReference>
<dbReference type="EMBL" id="CAFBLR010000012">
    <property type="protein sequence ID" value="CAB4861760.1"/>
    <property type="molecule type" value="Genomic_DNA"/>
</dbReference>
<evidence type="ECO:0000256" key="1">
    <source>
        <dbReference type="SAM" id="MobiDB-lite"/>
    </source>
</evidence>